<keyword evidence="2" id="KW-1185">Reference proteome</keyword>
<comment type="caution">
    <text evidence="1">The sequence shown here is derived from an EMBL/GenBank/DDBJ whole genome shotgun (WGS) entry which is preliminary data.</text>
</comment>
<evidence type="ECO:0000313" key="2">
    <source>
        <dbReference type="Proteomes" id="UP001576784"/>
    </source>
</evidence>
<accession>A0ABV4XLW2</accession>
<organism evidence="1 2">
    <name type="scientific">Floridaenema flaviceps BLCC-F50</name>
    <dbReference type="NCBI Taxonomy" id="3153642"/>
    <lineage>
        <taxon>Bacteria</taxon>
        <taxon>Bacillati</taxon>
        <taxon>Cyanobacteriota</taxon>
        <taxon>Cyanophyceae</taxon>
        <taxon>Oscillatoriophycideae</taxon>
        <taxon>Aerosakkonematales</taxon>
        <taxon>Aerosakkonemataceae</taxon>
        <taxon>Floridanema</taxon>
        <taxon>Floridanema flaviceps</taxon>
    </lineage>
</organism>
<proteinExistence type="predicted"/>
<gene>
    <name evidence="1" type="ORF">ACE1CI_03430</name>
</gene>
<protein>
    <submittedName>
        <fullName evidence="1">Uncharacterized protein</fullName>
    </submittedName>
</protein>
<dbReference type="Proteomes" id="UP001576784">
    <property type="component" value="Unassembled WGS sequence"/>
</dbReference>
<dbReference type="RefSeq" id="WP_413261656.1">
    <property type="nucleotide sequence ID" value="NZ_JBHFNR010000019.1"/>
</dbReference>
<sequence>MNESTKQMNLAMQEIALANDKFQELKIHLEQSYSHFINSQKNAVNQQESCYQIMSQQTENSYAELTKAIQQLDRAFNDELICRMVYTAINKKQ</sequence>
<reference evidence="1 2" key="1">
    <citation type="submission" date="2024-09" db="EMBL/GenBank/DDBJ databases">
        <title>Floridaenema gen nov. (Aerosakkonemataceae, Aerosakkonematales ord. nov., Cyanobacteria) from benthic tropical and subtropical fresh waters, with the description of four new species.</title>
        <authorList>
            <person name="Moretto J.A."/>
            <person name="Berthold D.E."/>
            <person name="Lefler F.W."/>
            <person name="Huang I.-S."/>
            <person name="Laughinghouse H. IV."/>
        </authorList>
    </citation>
    <scope>NUCLEOTIDE SEQUENCE [LARGE SCALE GENOMIC DNA]</scope>
    <source>
        <strain evidence="1 2">BLCC-F50</strain>
    </source>
</reference>
<name>A0ABV4XLW2_9CYAN</name>
<evidence type="ECO:0000313" key="1">
    <source>
        <dbReference type="EMBL" id="MFB2891979.1"/>
    </source>
</evidence>
<dbReference type="EMBL" id="JBHFNR010000019">
    <property type="protein sequence ID" value="MFB2891979.1"/>
    <property type="molecule type" value="Genomic_DNA"/>
</dbReference>